<dbReference type="HOGENOM" id="CLU_024469_1_1_1"/>
<dbReference type="FunCoup" id="K5WAW4">
    <property type="interactions" value="1"/>
</dbReference>
<dbReference type="Pfam" id="PF07247">
    <property type="entry name" value="AATase"/>
    <property type="match status" value="1"/>
</dbReference>
<dbReference type="Proteomes" id="UP000008370">
    <property type="component" value="Unassembled WGS sequence"/>
</dbReference>
<dbReference type="AlphaFoldDB" id="K5WAW4"/>
<dbReference type="InterPro" id="IPR023213">
    <property type="entry name" value="CAT-like_dom_sf"/>
</dbReference>
<proteinExistence type="predicted"/>
<dbReference type="GO" id="GO:0008080">
    <property type="term" value="F:N-acetyltransferase activity"/>
    <property type="evidence" value="ECO:0007669"/>
    <property type="project" value="TreeGrafter"/>
</dbReference>
<protein>
    <recommendedName>
        <fullName evidence="3">Condensation domain-containing protein</fullName>
    </recommendedName>
</protein>
<accession>K5WAW4</accession>
<keyword evidence="2" id="KW-1185">Reference proteome</keyword>
<dbReference type="RefSeq" id="XP_007396427.1">
    <property type="nucleotide sequence ID" value="XM_007396365.1"/>
</dbReference>
<reference evidence="1 2" key="1">
    <citation type="journal article" date="2012" name="BMC Genomics">
        <title>Comparative genomics of the white-rot fungi, Phanerochaete carnosa and P. chrysosporium, to elucidate the genetic basis of the distinct wood types they colonize.</title>
        <authorList>
            <person name="Suzuki H."/>
            <person name="MacDonald J."/>
            <person name="Syed K."/>
            <person name="Salamov A."/>
            <person name="Hori C."/>
            <person name="Aerts A."/>
            <person name="Henrissat B."/>
            <person name="Wiebenga A."/>
            <person name="vanKuyk P.A."/>
            <person name="Barry K."/>
            <person name="Lindquist E."/>
            <person name="LaButti K."/>
            <person name="Lapidus A."/>
            <person name="Lucas S."/>
            <person name="Coutinho P."/>
            <person name="Gong Y."/>
            <person name="Samejima M."/>
            <person name="Mahadevan R."/>
            <person name="Abou-Zaid M."/>
            <person name="de Vries R.P."/>
            <person name="Igarashi K."/>
            <person name="Yadav J.S."/>
            <person name="Grigoriev I.V."/>
            <person name="Master E.R."/>
        </authorList>
    </citation>
    <scope>NUCLEOTIDE SEQUENCE [LARGE SCALE GENOMIC DNA]</scope>
    <source>
        <strain evidence="1 2">HHB-10118-sp</strain>
    </source>
</reference>
<dbReference type="STRING" id="650164.K5WAW4"/>
<dbReference type="PANTHER" id="PTHR28037:SF1">
    <property type="entry name" value="ALCOHOL O-ACETYLTRANSFERASE 1-RELATED"/>
    <property type="match status" value="1"/>
</dbReference>
<gene>
    <name evidence="1" type="ORF">PHACADRAFT_257207</name>
</gene>
<dbReference type="Gene3D" id="3.30.559.30">
    <property type="entry name" value="Nonribosomal peptide synthetase, condensation domain"/>
    <property type="match status" value="1"/>
</dbReference>
<dbReference type="InterPro" id="IPR010828">
    <property type="entry name" value="Atf2/Sli1-like"/>
</dbReference>
<evidence type="ECO:0008006" key="3">
    <source>
        <dbReference type="Google" id="ProtNLM"/>
    </source>
</evidence>
<organism evidence="1 2">
    <name type="scientific">Phanerochaete carnosa (strain HHB-10118-sp)</name>
    <name type="common">White-rot fungus</name>
    <name type="synonym">Peniophora carnosa</name>
    <dbReference type="NCBI Taxonomy" id="650164"/>
    <lineage>
        <taxon>Eukaryota</taxon>
        <taxon>Fungi</taxon>
        <taxon>Dikarya</taxon>
        <taxon>Basidiomycota</taxon>
        <taxon>Agaricomycotina</taxon>
        <taxon>Agaricomycetes</taxon>
        <taxon>Polyporales</taxon>
        <taxon>Phanerochaetaceae</taxon>
        <taxon>Phanerochaete</taxon>
    </lineage>
</organism>
<name>K5WAW4_PHACS</name>
<dbReference type="InterPro" id="IPR052058">
    <property type="entry name" value="Alcohol_O-acetyltransferase"/>
</dbReference>
<dbReference type="KEGG" id="pco:PHACADRAFT_257207"/>
<sequence>MERYHVLLSQLGFDSCVAIAGKYVSVSGTPLTKEVIYPALHTMMQTHAGLGMQIAAGVTRADIPKYVRLPEVDLDAVVEFLEDSAADVDELLRAQLGRPFALGTSAPLWRVTVVNGATVVFAAHHAIADGQSGPALHATLLSALNDTATDQSKEFDRTVAVPQAIPLAEPTEAYMNISLSWSSIFHLLYQLLVPKSWLPSATAWTGNSIPPVPSLDMHVRCWSVSAAQTREILRRCREHGTTLTAFLHTLLVGVLARVLAEERSEEASACSTVNVAVPVSLRRFTGVPPRGLCNHISTVYFFSPLRPVLVGGGDFSWEATRAFGKELHGSVSRAPELLGKLRLLFRCGVAESYFRGILGKRRASGMGLSNLGPFPVAKQEGEVSRWTISNVFFAQCDVVRGAAVKVNVVGSPEGTTNVAFTWGKASLDEDLANTLIREVKTTLDAMLEP</sequence>
<evidence type="ECO:0000313" key="1">
    <source>
        <dbReference type="EMBL" id="EKM56129.1"/>
    </source>
</evidence>
<evidence type="ECO:0000313" key="2">
    <source>
        <dbReference type="Proteomes" id="UP000008370"/>
    </source>
</evidence>
<dbReference type="SUPFAM" id="SSF52777">
    <property type="entry name" value="CoA-dependent acyltransferases"/>
    <property type="match status" value="2"/>
</dbReference>
<dbReference type="OrthoDB" id="2150604at2759"/>
<dbReference type="EMBL" id="JH930472">
    <property type="protein sequence ID" value="EKM56129.1"/>
    <property type="molecule type" value="Genomic_DNA"/>
</dbReference>
<dbReference type="InParanoid" id="K5WAW4"/>
<dbReference type="GeneID" id="18916789"/>
<dbReference type="PANTHER" id="PTHR28037">
    <property type="entry name" value="ALCOHOL O-ACETYLTRANSFERASE 1-RELATED"/>
    <property type="match status" value="1"/>
</dbReference>
<dbReference type="Gene3D" id="3.30.559.10">
    <property type="entry name" value="Chloramphenicol acetyltransferase-like domain"/>
    <property type="match status" value="1"/>
</dbReference>